<comment type="caution">
    <text evidence="2">The sequence shown here is derived from an EMBL/GenBank/DDBJ whole genome shotgun (WGS) entry which is preliminary data.</text>
</comment>
<dbReference type="Gene3D" id="3.40.50.150">
    <property type="entry name" value="Vaccinia Virus protein VP39"/>
    <property type="match status" value="2"/>
</dbReference>
<keyword evidence="3" id="KW-1185">Reference proteome</keyword>
<feature type="signal peptide" evidence="1">
    <location>
        <begin position="1"/>
        <end position="20"/>
    </location>
</feature>
<dbReference type="EMBL" id="MU825877">
    <property type="protein sequence ID" value="KAJ7386228.1"/>
    <property type="molecule type" value="Genomic_DNA"/>
</dbReference>
<organism evidence="2 3">
    <name type="scientific">Desmophyllum pertusum</name>
    <dbReference type="NCBI Taxonomy" id="174260"/>
    <lineage>
        <taxon>Eukaryota</taxon>
        <taxon>Metazoa</taxon>
        <taxon>Cnidaria</taxon>
        <taxon>Anthozoa</taxon>
        <taxon>Hexacorallia</taxon>
        <taxon>Scleractinia</taxon>
        <taxon>Caryophylliina</taxon>
        <taxon>Caryophylliidae</taxon>
        <taxon>Desmophyllum</taxon>
    </lineage>
</organism>
<accession>A0A9W9ZSJ6</accession>
<evidence type="ECO:0000256" key="1">
    <source>
        <dbReference type="SAM" id="SignalP"/>
    </source>
</evidence>
<sequence length="470" mass="51542">MLAVFTTAAWEIAAVCETVAFVCFRKACCTATAIIGCSKALRFTCMRLTGGMKRAGVVATHEGTLVRVRVVGELATKIWGATVRVPTVAELEGAGGVTLSLEDIPCGALLTLEETQQYISKGTTGLSTWMAGEYLAEWALEKHVNFSRQHCRDIVDLFIRNIVELGCGIGLTGLVICSSCSPCQYIFSDCHEDVLEAVQCNLRLNGFVPSLEQSQIKGTSISGVSRSTCRTFVESKSNMDEDLGELPLRNANASSLHLTNGNHDHTDHNKIAFLRSSELTNSRTMESDLQKGDGIPRCTACVSDYFESNGTSNQSRDATYFIAHFAQATDSCRRHLDEDCGKHPGSAHGDVCKLEWGTLKKSDLEAFSVGIILAADVIYDVDLIPLLVRMLHLLLSTCGDKGGRPVAYIASTIRNPPTYELFLNKLCEHNISWSEVTKPMNQVFYYDRSCEIKIIKLQVLRSQSEADLVQ</sequence>
<dbReference type="InterPro" id="IPR029063">
    <property type="entry name" value="SAM-dependent_MTases_sf"/>
</dbReference>
<protein>
    <submittedName>
        <fullName evidence="2">Protein fam86a</fullName>
    </submittedName>
</protein>
<dbReference type="AlphaFoldDB" id="A0A9W9ZSJ6"/>
<reference evidence="2" key="1">
    <citation type="submission" date="2023-01" db="EMBL/GenBank/DDBJ databases">
        <title>Genome assembly of the deep-sea coral Lophelia pertusa.</title>
        <authorList>
            <person name="Herrera S."/>
            <person name="Cordes E."/>
        </authorList>
    </citation>
    <scope>NUCLEOTIDE SEQUENCE</scope>
    <source>
        <strain evidence="2">USNM1676648</strain>
        <tissue evidence="2">Polyp</tissue>
    </source>
</reference>
<name>A0A9W9ZSJ6_9CNID</name>
<evidence type="ECO:0000313" key="3">
    <source>
        <dbReference type="Proteomes" id="UP001163046"/>
    </source>
</evidence>
<dbReference type="GO" id="GO:0032991">
    <property type="term" value="C:protein-containing complex"/>
    <property type="evidence" value="ECO:0007669"/>
    <property type="project" value="TreeGrafter"/>
</dbReference>
<dbReference type="PANTHER" id="PTHR14614">
    <property type="entry name" value="HEPATOCELLULAR CARCINOMA-ASSOCIATED ANTIGEN"/>
    <property type="match status" value="1"/>
</dbReference>
<dbReference type="OrthoDB" id="194386at2759"/>
<dbReference type="Pfam" id="PF10294">
    <property type="entry name" value="Methyltransf_16"/>
    <property type="match status" value="2"/>
</dbReference>
<keyword evidence="1" id="KW-0732">Signal</keyword>
<feature type="chain" id="PRO_5040876747" evidence="1">
    <location>
        <begin position="21"/>
        <end position="470"/>
    </location>
</feature>
<gene>
    <name evidence="2" type="primary">FAM86A</name>
    <name evidence="2" type="ORF">OS493_010623</name>
</gene>
<dbReference type="InterPro" id="IPR019410">
    <property type="entry name" value="Methyltransf_16"/>
</dbReference>
<dbReference type="SUPFAM" id="SSF53335">
    <property type="entry name" value="S-adenosyl-L-methionine-dependent methyltransferases"/>
    <property type="match status" value="1"/>
</dbReference>
<dbReference type="PANTHER" id="PTHR14614:SF130">
    <property type="entry name" value="PROTEIN-LYSINE N-METHYLTRANSFERASE EEF2KMT"/>
    <property type="match status" value="1"/>
</dbReference>
<proteinExistence type="predicted"/>
<dbReference type="Proteomes" id="UP001163046">
    <property type="component" value="Unassembled WGS sequence"/>
</dbReference>
<evidence type="ECO:0000313" key="2">
    <source>
        <dbReference type="EMBL" id="KAJ7386228.1"/>
    </source>
</evidence>